<accession>A0AAN8ZTQ1</accession>
<evidence type="ECO:0000313" key="2">
    <source>
        <dbReference type="EMBL" id="KAK7068211.1"/>
    </source>
</evidence>
<protein>
    <submittedName>
        <fullName evidence="2">Uncharacterized protein</fullName>
    </submittedName>
</protein>
<keyword evidence="3" id="KW-1185">Reference proteome</keyword>
<dbReference type="Proteomes" id="UP001381693">
    <property type="component" value="Unassembled WGS sequence"/>
</dbReference>
<gene>
    <name evidence="2" type="ORF">SK128_009724</name>
</gene>
<proteinExistence type="predicted"/>
<reference evidence="2 3" key="1">
    <citation type="submission" date="2023-11" db="EMBL/GenBank/DDBJ databases">
        <title>Halocaridina rubra genome assembly.</title>
        <authorList>
            <person name="Smith C."/>
        </authorList>
    </citation>
    <scope>NUCLEOTIDE SEQUENCE [LARGE SCALE GENOMIC DNA]</scope>
    <source>
        <strain evidence="2">EP-1</strain>
        <tissue evidence="2">Whole</tissue>
    </source>
</reference>
<name>A0AAN8ZTQ1_HALRR</name>
<evidence type="ECO:0000256" key="1">
    <source>
        <dbReference type="SAM" id="MobiDB-lite"/>
    </source>
</evidence>
<dbReference type="AlphaFoldDB" id="A0AAN8ZTQ1"/>
<dbReference type="EMBL" id="JAXCGZ010017373">
    <property type="protein sequence ID" value="KAK7068211.1"/>
    <property type="molecule type" value="Genomic_DNA"/>
</dbReference>
<feature type="region of interest" description="Disordered" evidence="1">
    <location>
        <begin position="140"/>
        <end position="167"/>
    </location>
</feature>
<evidence type="ECO:0000313" key="3">
    <source>
        <dbReference type="Proteomes" id="UP001381693"/>
    </source>
</evidence>
<sequence>MPWLTSDRGGARTLELTLQSRRRYRLSHGDYSNELKLSCLDEERSLDLANARPERYHYTTQEATMSILPTFPITSFRRRIRFLHGSRILPVSIWGRCISLASWRRVMRYPQKSHNKYDHQDNGHTLADLYKNHNFDNTGGFGAGSSHTNKDNQRFSSSKYRDRFSSHSGHALDLDDLSESEKLRLILSEFRRREGTLVDDPMDMDDNYGGGDNYE</sequence>
<comment type="caution">
    <text evidence="2">The sequence shown here is derived from an EMBL/GenBank/DDBJ whole genome shotgun (WGS) entry which is preliminary data.</text>
</comment>
<feature type="compositionally biased region" description="Basic and acidic residues" evidence="1">
    <location>
        <begin position="148"/>
        <end position="167"/>
    </location>
</feature>
<organism evidence="2 3">
    <name type="scientific">Halocaridina rubra</name>
    <name type="common">Hawaiian red shrimp</name>
    <dbReference type="NCBI Taxonomy" id="373956"/>
    <lineage>
        <taxon>Eukaryota</taxon>
        <taxon>Metazoa</taxon>
        <taxon>Ecdysozoa</taxon>
        <taxon>Arthropoda</taxon>
        <taxon>Crustacea</taxon>
        <taxon>Multicrustacea</taxon>
        <taxon>Malacostraca</taxon>
        <taxon>Eumalacostraca</taxon>
        <taxon>Eucarida</taxon>
        <taxon>Decapoda</taxon>
        <taxon>Pleocyemata</taxon>
        <taxon>Caridea</taxon>
        <taxon>Atyoidea</taxon>
        <taxon>Atyidae</taxon>
        <taxon>Halocaridina</taxon>
    </lineage>
</organism>